<comment type="caution">
    <text evidence="1">The sequence shown here is derived from an EMBL/GenBank/DDBJ whole genome shotgun (WGS) entry which is preliminary data.</text>
</comment>
<accession>A0A7C9FXM7</accession>
<evidence type="ECO:0000313" key="2">
    <source>
        <dbReference type="Proteomes" id="UP000479293"/>
    </source>
</evidence>
<dbReference type="EMBL" id="WHLY01000002">
    <property type="protein sequence ID" value="MPR33093.1"/>
    <property type="molecule type" value="Genomic_DNA"/>
</dbReference>
<sequence length="178" mass="20138">MTNALLLESKRFQESLYFTSPFSVPFMRFPLLLSTYLILLISPEPACRPKSMDDSGTIENIRLTEFTRGTNRSIEVTPTQTTVRINDAQETTPTPSKSWQDLTQQLQNLPVSSLAEIPILSKKHQVDAALHATLTVVTSDTTYTSDTFDHNAPPELLRSIVDSLYRRIPATLQDRFQH</sequence>
<dbReference type="AlphaFoldDB" id="A0A7C9FXM7"/>
<protein>
    <submittedName>
        <fullName evidence="1">Uncharacterized protein</fullName>
    </submittedName>
</protein>
<name>A0A7C9FXM7_9BACT</name>
<keyword evidence="2" id="KW-1185">Reference proteome</keyword>
<dbReference type="Proteomes" id="UP000479293">
    <property type="component" value="Unassembled WGS sequence"/>
</dbReference>
<evidence type="ECO:0000313" key="1">
    <source>
        <dbReference type="EMBL" id="MPR33093.1"/>
    </source>
</evidence>
<organism evidence="1 2">
    <name type="scientific">Salmonirosea aquatica</name>
    <dbReference type="NCBI Taxonomy" id="2654236"/>
    <lineage>
        <taxon>Bacteria</taxon>
        <taxon>Pseudomonadati</taxon>
        <taxon>Bacteroidota</taxon>
        <taxon>Cytophagia</taxon>
        <taxon>Cytophagales</taxon>
        <taxon>Spirosomataceae</taxon>
        <taxon>Salmonirosea</taxon>
    </lineage>
</organism>
<proteinExistence type="predicted"/>
<dbReference type="RefSeq" id="WP_152758081.1">
    <property type="nucleotide sequence ID" value="NZ_WHLY01000002.1"/>
</dbReference>
<gene>
    <name evidence="1" type="ORF">GBK04_06920</name>
</gene>
<reference evidence="1 2" key="1">
    <citation type="submission" date="2019-10" db="EMBL/GenBank/DDBJ databases">
        <title>Draft Genome Sequence of Cytophagaceae sp. SJW1-29.</title>
        <authorList>
            <person name="Choi A."/>
        </authorList>
    </citation>
    <scope>NUCLEOTIDE SEQUENCE [LARGE SCALE GENOMIC DNA]</scope>
    <source>
        <strain evidence="1 2">SJW1-29</strain>
    </source>
</reference>